<sequence>MTCQTFPDKTPRMSSTPGESQNHPFHRFSPKLPRDISGVSLLSIPDLANFADGASVALFDPIII</sequence>
<evidence type="ECO:0000313" key="3">
    <source>
        <dbReference type="Proteomes" id="UP000606974"/>
    </source>
</evidence>
<evidence type="ECO:0000256" key="1">
    <source>
        <dbReference type="SAM" id="MobiDB-lite"/>
    </source>
</evidence>
<feature type="compositionally biased region" description="Polar residues" evidence="1">
    <location>
        <begin position="1"/>
        <end position="23"/>
    </location>
</feature>
<dbReference type="EMBL" id="JAACFV010000006">
    <property type="protein sequence ID" value="KAF7513327.1"/>
    <property type="molecule type" value="Genomic_DNA"/>
</dbReference>
<name>A0A8H7E8M8_9EURO</name>
<comment type="caution">
    <text evidence="2">The sequence shown here is derived from an EMBL/GenBank/DDBJ whole genome shotgun (WGS) entry which is preliminary data.</text>
</comment>
<reference evidence="2" key="1">
    <citation type="submission" date="2020-02" db="EMBL/GenBank/DDBJ databases">
        <authorList>
            <person name="Palmer J.M."/>
        </authorList>
    </citation>
    <scope>NUCLEOTIDE SEQUENCE</scope>
    <source>
        <strain evidence="2">EPUS1.4</strain>
        <tissue evidence="2">Thallus</tissue>
    </source>
</reference>
<dbReference type="AlphaFoldDB" id="A0A8H7E8M8"/>
<accession>A0A8H7E8M8</accession>
<feature type="region of interest" description="Disordered" evidence="1">
    <location>
        <begin position="1"/>
        <end position="30"/>
    </location>
</feature>
<organism evidence="2 3">
    <name type="scientific">Endocarpon pusillum</name>
    <dbReference type="NCBI Taxonomy" id="364733"/>
    <lineage>
        <taxon>Eukaryota</taxon>
        <taxon>Fungi</taxon>
        <taxon>Dikarya</taxon>
        <taxon>Ascomycota</taxon>
        <taxon>Pezizomycotina</taxon>
        <taxon>Eurotiomycetes</taxon>
        <taxon>Chaetothyriomycetidae</taxon>
        <taxon>Verrucariales</taxon>
        <taxon>Verrucariaceae</taxon>
        <taxon>Endocarpon</taxon>
    </lineage>
</organism>
<evidence type="ECO:0000313" key="2">
    <source>
        <dbReference type="EMBL" id="KAF7513327.1"/>
    </source>
</evidence>
<proteinExistence type="predicted"/>
<keyword evidence="3" id="KW-1185">Reference proteome</keyword>
<dbReference type="Proteomes" id="UP000606974">
    <property type="component" value="Unassembled WGS sequence"/>
</dbReference>
<gene>
    <name evidence="2" type="ORF">GJ744_009748</name>
</gene>
<protein>
    <submittedName>
        <fullName evidence="2">Uncharacterized protein</fullName>
    </submittedName>
</protein>